<dbReference type="PANTHER" id="PTHR46682:SF1">
    <property type="entry name" value="ADHESION G-PROTEIN COUPLED RECEPTOR V1"/>
    <property type="match status" value="1"/>
</dbReference>
<protein>
    <recommendedName>
        <fullName evidence="4">Calx-beta domain-containing protein</fullName>
    </recommendedName>
</protein>
<dbReference type="AlphaFoldDB" id="A0A4W5KVH4"/>
<dbReference type="Ensembl" id="ENSHHUT00000014809.1">
    <property type="protein sequence ID" value="ENSHHUP00000014325.1"/>
    <property type="gene ID" value="ENSHHUG00000008869.1"/>
</dbReference>
<dbReference type="SMART" id="SM00237">
    <property type="entry name" value="Calx_beta"/>
    <property type="match status" value="1"/>
</dbReference>
<evidence type="ECO:0000313" key="6">
    <source>
        <dbReference type="Proteomes" id="UP000314982"/>
    </source>
</evidence>
<name>A0A4W5KVH4_9TELE</name>
<dbReference type="Proteomes" id="UP000314982">
    <property type="component" value="Unassembled WGS sequence"/>
</dbReference>
<proteinExistence type="predicted"/>
<dbReference type="GO" id="GO:0004930">
    <property type="term" value="F:G protein-coupled receptor activity"/>
    <property type="evidence" value="ECO:0007669"/>
    <property type="project" value="InterPro"/>
</dbReference>
<dbReference type="SUPFAM" id="SSF141072">
    <property type="entry name" value="CalX-like"/>
    <property type="match status" value="2"/>
</dbReference>
<keyword evidence="1" id="KW-0732">Signal</keyword>
<dbReference type="Pfam" id="PF03160">
    <property type="entry name" value="Calx-beta"/>
    <property type="match status" value="3"/>
</dbReference>
<keyword evidence="3" id="KW-0106">Calcium</keyword>
<dbReference type="Gene3D" id="2.60.40.2030">
    <property type="match status" value="2"/>
</dbReference>
<dbReference type="GeneTree" id="ENSGT00940000154880"/>
<dbReference type="STRING" id="62062.ENSHHUP00000014325"/>
<dbReference type="GO" id="GO:0010855">
    <property type="term" value="F:adenylate cyclase inhibitor activity"/>
    <property type="evidence" value="ECO:0007669"/>
    <property type="project" value="TreeGrafter"/>
</dbReference>
<organism evidence="5 6">
    <name type="scientific">Hucho hucho</name>
    <name type="common">huchen</name>
    <dbReference type="NCBI Taxonomy" id="62062"/>
    <lineage>
        <taxon>Eukaryota</taxon>
        <taxon>Metazoa</taxon>
        <taxon>Chordata</taxon>
        <taxon>Craniata</taxon>
        <taxon>Vertebrata</taxon>
        <taxon>Euteleostomi</taxon>
        <taxon>Actinopterygii</taxon>
        <taxon>Neopterygii</taxon>
        <taxon>Teleostei</taxon>
        <taxon>Protacanthopterygii</taxon>
        <taxon>Salmoniformes</taxon>
        <taxon>Salmonidae</taxon>
        <taxon>Salmoninae</taxon>
        <taxon>Hucho</taxon>
    </lineage>
</organism>
<reference evidence="5" key="2">
    <citation type="submission" date="2025-08" db="UniProtKB">
        <authorList>
            <consortium name="Ensembl"/>
        </authorList>
    </citation>
    <scope>IDENTIFICATION</scope>
</reference>
<dbReference type="GO" id="GO:0007605">
    <property type="term" value="P:sensory perception of sound"/>
    <property type="evidence" value="ECO:0007669"/>
    <property type="project" value="TreeGrafter"/>
</dbReference>
<dbReference type="InterPro" id="IPR038081">
    <property type="entry name" value="CalX-like_sf"/>
</dbReference>
<dbReference type="GO" id="GO:0007601">
    <property type="term" value="P:visual perception"/>
    <property type="evidence" value="ECO:0007669"/>
    <property type="project" value="TreeGrafter"/>
</dbReference>
<dbReference type="GO" id="GO:0032420">
    <property type="term" value="C:stereocilium"/>
    <property type="evidence" value="ECO:0007669"/>
    <property type="project" value="TreeGrafter"/>
</dbReference>
<evidence type="ECO:0000256" key="3">
    <source>
        <dbReference type="ARBA" id="ARBA00022837"/>
    </source>
</evidence>
<keyword evidence="6" id="KW-1185">Reference proteome</keyword>
<evidence type="ECO:0000256" key="2">
    <source>
        <dbReference type="ARBA" id="ARBA00022737"/>
    </source>
</evidence>
<dbReference type="FunFam" id="2.60.40.2030:FF:000020">
    <property type="entry name" value="Adhesion G protein-coupled receptor V1"/>
    <property type="match status" value="1"/>
</dbReference>
<dbReference type="GO" id="GO:0005737">
    <property type="term" value="C:cytoplasm"/>
    <property type="evidence" value="ECO:0007669"/>
    <property type="project" value="TreeGrafter"/>
</dbReference>
<feature type="domain" description="Calx-beta" evidence="4">
    <location>
        <begin position="77"/>
        <end position="190"/>
    </location>
</feature>
<sequence>MRSFGALSNVTVFWEADVSSEEDLISRAGNITFHVGQTRGEIELQVAQDEVPELDKRFGVSLVNVSHGRLGVRTEATVTVLASDDPYGVFVFSESSRPVRLPEGHTLVTLTIHRQRGLMGRVRVTYGTLSEADAAPFMTPGVGRANEGNDFVPLLESVVFAANQIEAKVTLRVLDDEEPERDESVFMELISVNLIGGGQHERLIVQSPRLGPKAEIVAQVIIEANDDAFGFLQLSAPAVNVAENYVGPIINVTRIGGIFADVSVKFSAVPMTARVGKCGELT</sequence>
<accession>A0A4W5KVH4</accession>
<evidence type="ECO:0000256" key="1">
    <source>
        <dbReference type="ARBA" id="ARBA00022729"/>
    </source>
</evidence>
<dbReference type="InterPro" id="IPR003644">
    <property type="entry name" value="Calx_beta"/>
</dbReference>
<evidence type="ECO:0000313" key="5">
    <source>
        <dbReference type="Ensembl" id="ENSHHUP00000014325.1"/>
    </source>
</evidence>
<keyword evidence="2" id="KW-0677">Repeat</keyword>
<reference evidence="6" key="1">
    <citation type="submission" date="2018-06" db="EMBL/GenBank/DDBJ databases">
        <title>Genome assembly of Danube salmon.</title>
        <authorList>
            <person name="Macqueen D.J."/>
            <person name="Gundappa M.K."/>
        </authorList>
    </citation>
    <scope>NUCLEOTIDE SEQUENCE [LARGE SCALE GENOMIC DNA]</scope>
</reference>
<dbReference type="GO" id="GO:0016020">
    <property type="term" value="C:membrane"/>
    <property type="evidence" value="ECO:0007669"/>
    <property type="project" value="InterPro"/>
</dbReference>
<evidence type="ECO:0000259" key="4">
    <source>
        <dbReference type="SMART" id="SM00237"/>
    </source>
</evidence>
<reference evidence="5" key="3">
    <citation type="submission" date="2025-09" db="UniProtKB">
        <authorList>
            <consortium name="Ensembl"/>
        </authorList>
    </citation>
    <scope>IDENTIFICATION</scope>
</reference>
<dbReference type="InterPro" id="IPR026919">
    <property type="entry name" value="ADGRV1"/>
</dbReference>
<dbReference type="GO" id="GO:0071277">
    <property type="term" value="P:cellular response to calcium ion"/>
    <property type="evidence" value="ECO:0007669"/>
    <property type="project" value="TreeGrafter"/>
</dbReference>
<dbReference type="GO" id="GO:0001965">
    <property type="term" value="F:G-protein alpha-subunit binding"/>
    <property type="evidence" value="ECO:0007669"/>
    <property type="project" value="TreeGrafter"/>
</dbReference>
<dbReference type="PANTHER" id="PTHR46682">
    <property type="entry name" value="ADHESION G-PROTEIN COUPLED RECEPTOR V1"/>
    <property type="match status" value="1"/>
</dbReference>